<dbReference type="Bgee" id="FBgn0243561">
    <property type="expression patterns" value="Expressed in insect adult head and 2 other cell types or tissues"/>
</dbReference>
<dbReference type="CDD" id="cd05323">
    <property type="entry name" value="ADH_SDR_c_like"/>
    <property type="match status" value="1"/>
</dbReference>
<comment type="similarity">
    <text evidence="1 9">Belongs to the short-chain dehydrogenases/reductases (SDR) family.</text>
</comment>
<dbReference type="PANTHER" id="PTHR42901">
    <property type="entry name" value="ALCOHOL DEHYDROGENASE"/>
    <property type="match status" value="1"/>
</dbReference>
<evidence type="ECO:0000256" key="3">
    <source>
        <dbReference type="ARBA" id="ARBA00013190"/>
    </source>
</evidence>
<dbReference type="InterPro" id="IPR002425">
    <property type="entry name" value="ADH_Drosophila-type"/>
</dbReference>
<dbReference type="FunCoup" id="A0A6I8ULF6">
    <property type="interactions" value="298"/>
</dbReference>
<proteinExistence type="inferred from homology"/>
<dbReference type="GO" id="GO:0042802">
    <property type="term" value="F:identical protein binding"/>
    <property type="evidence" value="ECO:0007669"/>
    <property type="project" value="UniProtKB-ARBA"/>
</dbReference>
<dbReference type="Pfam" id="PF00106">
    <property type="entry name" value="adh_short"/>
    <property type="match status" value="1"/>
</dbReference>
<dbReference type="FunFam" id="3.40.50.720:FF:000302">
    <property type="entry name" value="Alcohol dehydrogenase"/>
    <property type="match status" value="1"/>
</dbReference>
<dbReference type="Proteomes" id="UP000001819">
    <property type="component" value="Chromosome 4"/>
</dbReference>
<dbReference type="PRINTS" id="PR01167">
    <property type="entry name" value="INSADHFAMILY"/>
</dbReference>
<dbReference type="EC" id="1.1.1.1" evidence="3 10"/>
<dbReference type="InParanoid" id="A0A6I8ULF6"/>
<protein>
    <recommendedName>
        <fullName evidence="4 10">Alcohol dehydrogenase</fullName>
        <ecNumber evidence="3 10">1.1.1.1</ecNumber>
    </recommendedName>
</protein>
<dbReference type="RefSeq" id="XP_001357375.2">
    <property type="nucleotide sequence ID" value="XM_001357339.4"/>
</dbReference>
<dbReference type="KEGG" id="dpo:4818070"/>
<dbReference type="GO" id="GO:0004022">
    <property type="term" value="F:alcohol dehydrogenase (NAD+) activity"/>
    <property type="evidence" value="ECO:0007669"/>
    <property type="project" value="UniProtKB-EC"/>
</dbReference>
<evidence type="ECO:0000256" key="6">
    <source>
        <dbReference type="ARBA" id="ARBA00023027"/>
    </source>
</evidence>
<gene>
    <name evidence="12" type="primary">Adh</name>
</gene>
<dbReference type="GeneID" id="4818070"/>
<comment type="catalytic activity">
    <reaction evidence="7 10">
        <text>a secondary alcohol + NAD(+) = a ketone + NADH + H(+)</text>
        <dbReference type="Rhea" id="RHEA:10740"/>
        <dbReference type="ChEBI" id="CHEBI:15378"/>
        <dbReference type="ChEBI" id="CHEBI:17087"/>
        <dbReference type="ChEBI" id="CHEBI:35681"/>
        <dbReference type="ChEBI" id="CHEBI:57540"/>
        <dbReference type="ChEBI" id="CHEBI:57945"/>
        <dbReference type="EC" id="1.1.1.1"/>
    </reaction>
</comment>
<dbReference type="InterPro" id="IPR002347">
    <property type="entry name" value="SDR_fam"/>
</dbReference>
<dbReference type="InterPro" id="IPR020904">
    <property type="entry name" value="Sc_DH/Rdtase_CS"/>
</dbReference>
<dbReference type="PROSITE" id="PS51257">
    <property type="entry name" value="PROKAR_LIPOPROTEIN"/>
    <property type="match status" value="1"/>
</dbReference>
<organism evidence="11 12">
    <name type="scientific">Drosophila pseudoobscura pseudoobscura</name>
    <name type="common">Fruit fly</name>
    <dbReference type="NCBI Taxonomy" id="46245"/>
    <lineage>
        <taxon>Eukaryota</taxon>
        <taxon>Metazoa</taxon>
        <taxon>Ecdysozoa</taxon>
        <taxon>Arthropoda</taxon>
        <taxon>Hexapoda</taxon>
        <taxon>Insecta</taxon>
        <taxon>Pterygota</taxon>
        <taxon>Neoptera</taxon>
        <taxon>Endopterygota</taxon>
        <taxon>Diptera</taxon>
        <taxon>Brachycera</taxon>
        <taxon>Muscomorpha</taxon>
        <taxon>Ephydroidea</taxon>
        <taxon>Drosophilidae</taxon>
        <taxon>Drosophila</taxon>
        <taxon>Sophophora</taxon>
    </lineage>
</organism>
<dbReference type="AlphaFoldDB" id="A0A6I8ULF6"/>
<dbReference type="GO" id="GO:0006066">
    <property type="term" value="P:alcohol metabolic process"/>
    <property type="evidence" value="ECO:0007669"/>
    <property type="project" value="InterPro"/>
</dbReference>
<evidence type="ECO:0000256" key="10">
    <source>
        <dbReference type="RuleBase" id="RU000364"/>
    </source>
</evidence>
<evidence type="ECO:0000256" key="2">
    <source>
        <dbReference type="ARBA" id="ARBA00011738"/>
    </source>
</evidence>
<dbReference type="PANTHER" id="PTHR42901:SF1">
    <property type="entry name" value="ALCOHOL DEHYDROGENASE"/>
    <property type="match status" value="1"/>
</dbReference>
<dbReference type="PRINTS" id="PR00080">
    <property type="entry name" value="SDRFAMILY"/>
</dbReference>
<evidence type="ECO:0000256" key="8">
    <source>
        <dbReference type="ARBA" id="ARBA00049243"/>
    </source>
</evidence>
<keyword evidence="6 10" id="KW-0520">NAD</keyword>
<keyword evidence="5" id="KW-0560">Oxidoreductase</keyword>
<evidence type="ECO:0000256" key="5">
    <source>
        <dbReference type="ARBA" id="ARBA00023002"/>
    </source>
</evidence>
<dbReference type="GO" id="GO:0005829">
    <property type="term" value="C:cytosol"/>
    <property type="evidence" value="ECO:0007669"/>
    <property type="project" value="TreeGrafter"/>
</dbReference>
<dbReference type="InterPro" id="IPR036291">
    <property type="entry name" value="NAD(P)-bd_dom_sf"/>
</dbReference>
<reference evidence="12" key="1">
    <citation type="submission" date="2025-08" db="UniProtKB">
        <authorList>
            <consortium name="RefSeq"/>
        </authorList>
    </citation>
    <scope>IDENTIFICATION</scope>
    <source>
        <strain evidence="12">MV-25-SWS-2005</strain>
        <tissue evidence="12">Whole body</tissue>
    </source>
</reference>
<comment type="subunit">
    <text evidence="2 10">Homodimer.</text>
</comment>
<dbReference type="PROSITE" id="PS00061">
    <property type="entry name" value="ADH_SHORT"/>
    <property type="match status" value="1"/>
</dbReference>
<keyword evidence="11" id="KW-1185">Reference proteome</keyword>
<sequence length="290" mass="31706">MSRTTIIVYSAVSSCQVQQADQHFFKSTQSIKSKDRMSLTNKNVVFVAGLGGIGLDTSRELVKRNLKNLVILDRIDNPAAIAELKAINPKVTITFYPYDVTVPVAETTKLLKTIFAQVKTIDVLINGAGILDDHQIERTIAVNYTGLVNTTTAILDFWDKRKGGPGGIICNIGSVTGFNAIYQVPVYSGSKAAVVNFTSSLAKLAPITGVTAYTVNPGITKTTLVHKFNSWLDVEPRVAEKLLEHPTQTSQQCAENFVKAIELNKNGAIWKLDLGTLEPITWTQHWDSGI</sequence>
<evidence type="ECO:0000313" key="12">
    <source>
        <dbReference type="RefSeq" id="XP_001357375.2"/>
    </source>
</evidence>
<dbReference type="PRINTS" id="PR01168">
    <property type="entry name" value="ALCDHDRGNASE"/>
</dbReference>
<evidence type="ECO:0000256" key="1">
    <source>
        <dbReference type="ARBA" id="ARBA00006484"/>
    </source>
</evidence>
<dbReference type="ExpressionAtlas" id="A0A6I8ULF6">
    <property type="expression patterns" value="baseline"/>
</dbReference>
<dbReference type="Gene3D" id="3.40.50.720">
    <property type="entry name" value="NAD(P)-binding Rossmann-like Domain"/>
    <property type="match status" value="1"/>
</dbReference>
<evidence type="ECO:0000256" key="4">
    <source>
        <dbReference type="ARBA" id="ARBA00016352"/>
    </source>
</evidence>
<dbReference type="SUPFAM" id="SSF51735">
    <property type="entry name" value="NAD(P)-binding Rossmann-fold domains"/>
    <property type="match status" value="1"/>
</dbReference>
<evidence type="ECO:0000256" key="9">
    <source>
        <dbReference type="RuleBase" id="RU000363"/>
    </source>
</evidence>
<evidence type="ECO:0000256" key="7">
    <source>
        <dbReference type="ARBA" id="ARBA00049164"/>
    </source>
</evidence>
<evidence type="ECO:0000313" key="11">
    <source>
        <dbReference type="Proteomes" id="UP000001819"/>
    </source>
</evidence>
<accession>A0A6I8ULF6</accession>
<comment type="catalytic activity">
    <reaction evidence="8 10">
        <text>a primary alcohol + NAD(+) = an aldehyde + NADH + H(+)</text>
        <dbReference type="Rhea" id="RHEA:10736"/>
        <dbReference type="ChEBI" id="CHEBI:15378"/>
        <dbReference type="ChEBI" id="CHEBI:15734"/>
        <dbReference type="ChEBI" id="CHEBI:17478"/>
        <dbReference type="ChEBI" id="CHEBI:57540"/>
        <dbReference type="ChEBI" id="CHEBI:57945"/>
        <dbReference type="EC" id="1.1.1.1"/>
    </reaction>
</comment>
<name>A0A6I8ULF6_DROPS</name>